<dbReference type="KEGG" id="poj:PtoMrB4_03380"/>
<dbReference type="Proteomes" id="UP000501237">
    <property type="component" value="Chromosome"/>
</dbReference>
<dbReference type="EMBL" id="AP022642">
    <property type="protein sequence ID" value="BCA26361.1"/>
    <property type="molecule type" value="Genomic_DNA"/>
</dbReference>
<evidence type="ECO:0000259" key="1">
    <source>
        <dbReference type="Pfam" id="PF12697"/>
    </source>
</evidence>
<keyword evidence="2" id="KW-0378">Hydrolase</keyword>
<feature type="domain" description="AB hydrolase-1" evidence="1">
    <location>
        <begin position="20"/>
        <end position="264"/>
    </location>
</feature>
<evidence type="ECO:0000313" key="2">
    <source>
        <dbReference type="EMBL" id="BCA26361.1"/>
    </source>
</evidence>
<dbReference type="SUPFAM" id="SSF53474">
    <property type="entry name" value="alpha/beta-Hydrolases"/>
    <property type="match status" value="1"/>
</dbReference>
<dbReference type="InterPro" id="IPR000073">
    <property type="entry name" value="AB_hydrolase_1"/>
</dbReference>
<dbReference type="Pfam" id="PF12697">
    <property type="entry name" value="Abhydrolase_6"/>
    <property type="match status" value="1"/>
</dbReference>
<proteinExistence type="predicted"/>
<dbReference type="RefSeq" id="WP_172432348.1">
    <property type="nucleotide sequence ID" value="NZ_AP022642.1"/>
</dbReference>
<gene>
    <name evidence="2" type="ORF">PtoMrB4_03380</name>
</gene>
<dbReference type="InterPro" id="IPR029058">
    <property type="entry name" value="AB_hydrolase_fold"/>
</dbReference>
<evidence type="ECO:0000313" key="3">
    <source>
        <dbReference type="Proteomes" id="UP000501237"/>
    </source>
</evidence>
<dbReference type="GeneID" id="57395548"/>
<reference evidence="2 3" key="1">
    <citation type="journal article" date="2020" name="Microbiol. Resour. Announc.">
        <title>Complete genome sequence of Pseudomonas otitidis strain MrB4, isolated from Lake Biwa in Japan.</title>
        <authorList>
            <person name="Miyazaki K."/>
            <person name="Hase E."/>
            <person name="Maruya T."/>
        </authorList>
    </citation>
    <scope>NUCLEOTIDE SEQUENCE [LARGE SCALE GENOMIC DNA]</scope>
    <source>
        <strain evidence="2 3">MrB4</strain>
    </source>
</reference>
<name>A0A679G6N4_9GAMM</name>
<organism evidence="2 3">
    <name type="scientific">Metapseudomonas otitidis</name>
    <dbReference type="NCBI Taxonomy" id="319939"/>
    <lineage>
        <taxon>Bacteria</taxon>
        <taxon>Pseudomonadati</taxon>
        <taxon>Pseudomonadota</taxon>
        <taxon>Gammaproteobacteria</taxon>
        <taxon>Pseudomonadales</taxon>
        <taxon>Pseudomonadaceae</taxon>
        <taxon>Metapseudomonas</taxon>
    </lineage>
</organism>
<sequence>MTTPQVRAFGSADGPLALYFHGTPGCAREACWLEAAAQRHGIHLLALDRASLAPGRTGHDYLHTLIDWTASTLDGQPASLVGFSIGAHLALRVAAAMSGADLQCLLVSAAAPLEWPQSWDGMGAGRHTFRLAQRHPERLARITRLQCVLARHAPGLLARLLFQGVGRAERHLAREQRPQLKAVLEGALAEGPSAYLRDVQLYCQPWADELDNLAVPVSLWHGEDDRWAPPGMARGLVQHLRAATLRWHPGLGHYGTLLHSADALMQACRRQP</sequence>
<dbReference type="Gene3D" id="3.40.50.1820">
    <property type="entry name" value="alpha/beta hydrolase"/>
    <property type="match status" value="1"/>
</dbReference>
<protein>
    <submittedName>
        <fullName evidence="2">Alpha/beta hydrolase</fullName>
    </submittedName>
</protein>
<accession>A0A679G6N4</accession>
<dbReference type="AlphaFoldDB" id="A0A679G6N4"/>
<dbReference type="GO" id="GO:0016787">
    <property type="term" value="F:hydrolase activity"/>
    <property type="evidence" value="ECO:0007669"/>
    <property type="project" value="UniProtKB-KW"/>
</dbReference>